<evidence type="ECO:0000259" key="7">
    <source>
        <dbReference type="Pfam" id="PF01432"/>
    </source>
</evidence>
<dbReference type="Pfam" id="PF08439">
    <property type="entry name" value="Peptidase_M3_N"/>
    <property type="match status" value="1"/>
</dbReference>
<comment type="function">
    <text evidence="6">Has oligopeptidase activity and degrades a variety of small bioactive peptides.</text>
</comment>
<dbReference type="GO" id="GO:0006508">
    <property type="term" value="P:proteolysis"/>
    <property type="evidence" value="ECO:0007669"/>
    <property type="project" value="UniProtKB-KW"/>
</dbReference>
<dbReference type="Gene3D" id="1.20.140.70">
    <property type="entry name" value="Oligopeptidase f, N-terminal domain"/>
    <property type="match status" value="1"/>
</dbReference>
<reference evidence="9 10" key="1">
    <citation type="submission" date="2019-03" db="EMBL/GenBank/DDBJ databases">
        <title>Draft Genome Sequence of Desulfosporosinus fructosivorans Strain 63.6F, Isolated from Marine Sediment in the Baltic Sea.</title>
        <authorList>
            <person name="Hausmann B."/>
            <person name="Vandieken V."/>
            <person name="Pjevac P."/>
            <person name="Schreck K."/>
            <person name="Herbold C.W."/>
            <person name="Loy A."/>
        </authorList>
    </citation>
    <scope>NUCLEOTIDE SEQUENCE [LARGE SCALE GENOMIC DNA]</scope>
    <source>
        <strain evidence="9 10">63.6F</strain>
    </source>
</reference>
<dbReference type="InterPro" id="IPR001567">
    <property type="entry name" value="Pept_M3A_M3B_dom"/>
</dbReference>
<keyword evidence="5 6" id="KW-0482">Metalloprotease</keyword>
<evidence type="ECO:0000256" key="4">
    <source>
        <dbReference type="ARBA" id="ARBA00022833"/>
    </source>
</evidence>
<dbReference type="NCBIfam" id="TIGR00181">
    <property type="entry name" value="pepF"/>
    <property type="match status" value="1"/>
</dbReference>
<dbReference type="Proteomes" id="UP000298460">
    <property type="component" value="Unassembled WGS sequence"/>
</dbReference>
<comment type="similarity">
    <text evidence="6">Belongs to the peptidase M3B family.</text>
</comment>
<keyword evidence="2 6" id="KW-0479">Metal-binding</keyword>
<sequence>MEQQRLKSRTEIPEASKWHLEDIFSDNDQWEKAFADVETLLGEGKKFEGHLTDAPETLIGCFEWMDDLSLQIEEVYTYARMRRDEDNRNALYQALTDRAGTLAVKVSSSASFVVPELLAMPEGRLKEFQATSQKMKLYTQALDDILRKKEHILSSVEEKLLAEVGELAEAPGAIFSMANNADLKFPSINDEAGQSVELTKGNFIQFMESHKQGVRKEAFETLYHTYEKQKNTWAATLNSSVKSDVFFAKARNYPSAIEASIDDDRVPLAVYDSLINTVHEFLPQMHRYVQLRKKALKLNELHMYDIYVPIVPETTMTITYEEAKDMLLDGLKPLGQDYLRILEEGLQKKWIDVYENEGKTSGAYSWGTYSSHPYVLLNHQDTLDSVFTLAHEMGHALHTFFSNREQPHLYAGYKIFVAEVASTLNEALVMEHLLETTKDPNTLAYLINHYLEQFRGTIFRQTMFAEFEKKIHSVVEEGGALTADSLSEIYRDLNAVYYGSEVILDPEIAIEWARIPHFYNAFYVYKYATGFSAATAFARAILDEGEPAVARYLKFLSGGSSDYPIELLRKAGVDMETPVPVRNALQVFTGLVERLETLLA</sequence>
<feature type="domain" description="Peptidase M3A/M3B catalytic" evidence="7">
    <location>
        <begin position="206"/>
        <end position="585"/>
    </location>
</feature>
<evidence type="ECO:0000256" key="2">
    <source>
        <dbReference type="ARBA" id="ARBA00022723"/>
    </source>
</evidence>
<dbReference type="Gene3D" id="1.10.1370.20">
    <property type="entry name" value="Oligoendopeptidase f, C-terminal domain"/>
    <property type="match status" value="1"/>
</dbReference>
<dbReference type="InterPro" id="IPR045090">
    <property type="entry name" value="Pept_M3A_M3B"/>
</dbReference>
<evidence type="ECO:0000256" key="1">
    <source>
        <dbReference type="ARBA" id="ARBA00022670"/>
    </source>
</evidence>
<organism evidence="9 10">
    <name type="scientific">Desulfosporosinus fructosivorans</name>
    <dbReference type="NCBI Taxonomy" id="2018669"/>
    <lineage>
        <taxon>Bacteria</taxon>
        <taxon>Bacillati</taxon>
        <taxon>Bacillota</taxon>
        <taxon>Clostridia</taxon>
        <taxon>Eubacteriales</taxon>
        <taxon>Desulfitobacteriaceae</taxon>
        <taxon>Desulfosporosinus</taxon>
    </lineage>
</organism>
<dbReference type="InterPro" id="IPR013647">
    <property type="entry name" value="OligopepF_N_dom"/>
</dbReference>
<dbReference type="InterPro" id="IPR042088">
    <property type="entry name" value="OligoPept_F_C"/>
</dbReference>
<proteinExistence type="inferred from homology"/>
<name>A0A4Z0R3N5_9FIRM</name>
<dbReference type="PANTHER" id="PTHR11804:SF84">
    <property type="entry name" value="SACCHAROLYSIN"/>
    <property type="match status" value="1"/>
</dbReference>
<keyword evidence="3 6" id="KW-0378">Hydrolase</keyword>
<dbReference type="PANTHER" id="PTHR11804">
    <property type="entry name" value="PROTEASE M3 THIMET OLIGOPEPTIDASE-RELATED"/>
    <property type="match status" value="1"/>
</dbReference>
<dbReference type="EC" id="3.4.24.-" evidence="6"/>
<keyword evidence="4 6" id="KW-0862">Zinc</keyword>
<dbReference type="GO" id="GO:0006518">
    <property type="term" value="P:peptide metabolic process"/>
    <property type="evidence" value="ECO:0007669"/>
    <property type="project" value="TreeGrafter"/>
</dbReference>
<dbReference type="OrthoDB" id="9766487at2"/>
<accession>A0A4Z0R3N5</accession>
<gene>
    <name evidence="9" type="primary">pepF</name>
    <name evidence="9" type="ORF">E4K67_16740</name>
</gene>
<keyword evidence="10" id="KW-1185">Reference proteome</keyword>
<comment type="cofactor">
    <cofactor evidence="6">
        <name>Zn(2+)</name>
        <dbReference type="ChEBI" id="CHEBI:29105"/>
    </cofactor>
    <text evidence="6">Binds 1 zinc ion.</text>
</comment>
<dbReference type="Pfam" id="PF01432">
    <property type="entry name" value="Peptidase_M3"/>
    <property type="match status" value="1"/>
</dbReference>
<evidence type="ECO:0000259" key="8">
    <source>
        <dbReference type="Pfam" id="PF08439"/>
    </source>
</evidence>
<protein>
    <recommendedName>
        <fullName evidence="6">Oligopeptidase F</fullName>
        <ecNumber evidence="6">3.4.24.-</ecNumber>
    </recommendedName>
</protein>
<evidence type="ECO:0000313" key="10">
    <source>
        <dbReference type="Proteomes" id="UP000298460"/>
    </source>
</evidence>
<dbReference type="InterPro" id="IPR004438">
    <property type="entry name" value="Peptidase_M3B"/>
</dbReference>
<feature type="domain" description="Oligopeptidase F N-terminal" evidence="8">
    <location>
        <begin position="116"/>
        <end position="185"/>
    </location>
</feature>
<dbReference type="GO" id="GO:0046872">
    <property type="term" value="F:metal ion binding"/>
    <property type="evidence" value="ECO:0007669"/>
    <property type="project" value="UniProtKB-UniRule"/>
</dbReference>
<dbReference type="Gene3D" id="1.10.287.830">
    <property type="entry name" value="putative peptidase helix hairpin domain like"/>
    <property type="match status" value="1"/>
</dbReference>
<evidence type="ECO:0000256" key="6">
    <source>
        <dbReference type="RuleBase" id="RU368091"/>
    </source>
</evidence>
<evidence type="ECO:0000313" key="9">
    <source>
        <dbReference type="EMBL" id="TGE36763.1"/>
    </source>
</evidence>
<dbReference type="RefSeq" id="WP_135548726.1">
    <property type="nucleotide sequence ID" value="NZ_SPQQ01000006.1"/>
</dbReference>
<evidence type="ECO:0000256" key="5">
    <source>
        <dbReference type="ARBA" id="ARBA00023049"/>
    </source>
</evidence>
<comment type="caution">
    <text evidence="9">The sequence shown here is derived from an EMBL/GenBank/DDBJ whole genome shotgun (WGS) entry which is preliminary data.</text>
</comment>
<dbReference type="GO" id="GO:0004222">
    <property type="term" value="F:metalloendopeptidase activity"/>
    <property type="evidence" value="ECO:0007669"/>
    <property type="project" value="UniProtKB-UniRule"/>
</dbReference>
<keyword evidence="1 6" id="KW-0645">Protease</keyword>
<dbReference type="SUPFAM" id="SSF55486">
    <property type="entry name" value="Metalloproteases ('zincins'), catalytic domain"/>
    <property type="match status" value="1"/>
</dbReference>
<dbReference type="EMBL" id="SPQQ01000006">
    <property type="protein sequence ID" value="TGE36763.1"/>
    <property type="molecule type" value="Genomic_DNA"/>
</dbReference>
<evidence type="ECO:0000256" key="3">
    <source>
        <dbReference type="ARBA" id="ARBA00022801"/>
    </source>
</evidence>
<dbReference type="CDD" id="cd09608">
    <property type="entry name" value="M3B_PepF"/>
    <property type="match status" value="1"/>
</dbReference>
<dbReference type="AlphaFoldDB" id="A0A4Z0R3N5"/>